<reference evidence="7 8" key="1">
    <citation type="submission" date="2023-11" db="EMBL/GenBank/DDBJ databases">
        <title>Paucibacter sp. nov., isolated from fresh soil in Korea.</title>
        <authorList>
            <person name="Le N.T.T."/>
        </authorList>
    </citation>
    <scope>NUCLEOTIDE SEQUENCE [LARGE SCALE GENOMIC DNA]</scope>
    <source>
        <strain evidence="7 8">R3-3</strain>
    </source>
</reference>
<comment type="cofactor">
    <cofactor evidence="5">
        <name>Mg(2+)</name>
        <dbReference type="ChEBI" id="CHEBI:18420"/>
    </cofactor>
</comment>
<name>A0ABU5DBA1_9BURK</name>
<evidence type="ECO:0000256" key="1">
    <source>
        <dbReference type="ARBA" id="ARBA00022649"/>
    </source>
</evidence>
<keyword evidence="2 5" id="KW-0540">Nuclease</keyword>
<dbReference type="Proteomes" id="UP001285263">
    <property type="component" value="Unassembled WGS sequence"/>
</dbReference>
<dbReference type="EMBL" id="JAXCLA010000001">
    <property type="protein sequence ID" value="MDY0743555.1"/>
    <property type="molecule type" value="Genomic_DNA"/>
</dbReference>
<dbReference type="Pfam" id="PF01850">
    <property type="entry name" value="PIN"/>
    <property type="match status" value="1"/>
</dbReference>
<dbReference type="CDD" id="cd09874">
    <property type="entry name" value="PIN_MT3492-like"/>
    <property type="match status" value="1"/>
</dbReference>
<proteinExistence type="inferred from homology"/>
<evidence type="ECO:0000256" key="2">
    <source>
        <dbReference type="ARBA" id="ARBA00022722"/>
    </source>
</evidence>
<dbReference type="RefSeq" id="WP_320421450.1">
    <property type="nucleotide sequence ID" value="NZ_JAXCLA010000001.1"/>
</dbReference>
<comment type="similarity">
    <text evidence="5">Belongs to the PINc/VapC protein family.</text>
</comment>
<organism evidence="7 8">
    <name type="scientific">Roseateles agri</name>
    <dbReference type="NCBI Taxonomy" id="3098619"/>
    <lineage>
        <taxon>Bacteria</taxon>
        <taxon>Pseudomonadati</taxon>
        <taxon>Pseudomonadota</taxon>
        <taxon>Betaproteobacteria</taxon>
        <taxon>Burkholderiales</taxon>
        <taxon>Sphaerotilaceae</taxon>
        <taxon>Roseateles</taxon>
    </lineage>
</organism>
<evidence type="ECO:0000259" key="6">
    <source>
        <dbReference type="Pfam" id="PF01850"/>
    </source>
</evidence>
<keyword evidence="3 5" id="KW-0479">Metal-binding</keyword>
<keyword evidence="5" id="KW-0800">Toxin</keyword>
<dbReference type="InterPro" id="IPR002716">
    <property type="entry name" value="PIN_dom"/>
</dbReference>
<dbReference type="InterPro" id="IPR029060">
    <property type="entry name" value="PIN-like_dom_sf"/>
</dbReference>
<feature type="domain" description="PIN" evidence="6">
    <location>
        <begin position="2"/>
        <end position="121"/>
    </location>
</feature>
<accession>A0ABU5DBA1</accession>
<comment type="function">
    <text evidence="5">Toxic component of a toxin-antitoxin (TA) system. An RNase.</text>
</comment>
<dbReference type="HAMAP" id="MF_00265">
    <property type="entry name" value="VapC_Nob1"/>
    <property type="match status" value="1"/>
</dbReference>
<keyword evidence="4 5" id="KW-0378">Hydrolase</keyword>
<keyword evidence="5" id="KW-0460">Magnesium</keyword>
<evidence type="ECO:0000313" key="8">
    <source>
        <dbReference type="Proteomes" id="UP001285263"/>
    </source>
</evidence>
<evidence type="ECO:0000313" key="7">
    <source>
        <dbReference type="EMBL" id="MDY0743555.1"/>
    </source>
</evidence>
<dbReference type="SUPFAM" id="SSF88723">
    <property type="entry name" value="PIN domain-like"/>
    <property type="match status" value="1"/>
</dbReference>
<gene>
    <name evidence="5" type="primary">vapC</name>
    <name evidence="7" type="ORF">SNE35_03520</name>
</gene>
<dbReference type="EC" id="3.1.-.-" evidence="5"/>
<dbReference type="InterPro" id="IPR022907">
    <property type="entry name" value="VapC_family"/>
</dbReference>
<evidence type="ECO:0000256" key="3">
    <source>
        <dbReference type="ARBA" id="ARBA00022723"/>
    </source>
</evidence>
<feature type="binding site" evidence="5">
    <location>
        <position position="94"/>
    </location>
    <ligand>
        <name>Mg(2+)</name>
        <dbReference type="ChEBI" id="CHEBI:18420"/>
    </ligand>
</feature>
<keyword evidence="8" id="KW-1185">Reference proteome</keyword>
<feature type="binding site" evidence="5">
    <location>
        <position position="5"/>
    </location>
    <ligand>
        <name>Mg(2+)</name>
        <dbReference type="ChEBI" id="CHEBI:18420"/>
    </ligand>
</feature>
<keyword evidence="1 5" id="KW-1277">Toxin-antitoxin system</keyword>
<protein>
    <recommendedName>
        <fullName evidence="5">Ribonuclease VapC</fullName>
        <shortName evidence="5">RNase VapC</shortName>
        <ecNumber evidence="5">3.1.-.-</ecNumber>
    </recommendedName>
    <alternativeName>
        <fullName evidence="5">Toxin VapC</fullName>
    </alternativeName>
</protein>
<comment type="caution">
    <text evidence="7">The sequence shown here is derived from an EMBL/GenBank/DDBJ whole genome shotgun (WGS) entry which is preliminary data.</text>
</comment>
<evidence type="ECO:0000256" key="5">
    <source>
        <dbReference type="HAMAP-Rule" id="MF_00265"/>
    </source>
</evidence>
<sequence>MIYLDSCLLIYAIEQDPVFGPPAVTAIASVPPLQLCVSPLVRMECLVKPMRDGHVLLQRRFETALGELKLLEMTEPVFQQATELRARFGLKTPDALHLACAMHHGCSALWTNDDRLAKAAHGLALNVLATIKR</sequence>
<evidence type="ECO:0000256" key="4">
    <source>
        <dbReference type="ARBA" id="ARBA00022801"/>
    </source>
</evidence>
<dbReference type="Gene3D" id="3.40.50.1010">
    <property type="entry name" value="5'-nuclease"/>
    <property type="match status" value="1"/>
</dbReference>